<proteinExistence type="predicted"/>
<dbReference type="Proteomes" id="UP001363035">
    <property type="component" value="Unassembled WGS sequence"/>
</dbReference>
<dbReference type="PROSITE" id="PS51257">
    <property type="entry name" value="PROKAR_LIPOPROTEIN"/>
    <property type="match status" value="1"/>
</dbReference>
<feature type="domain" description="DUF4397" evidence="1">
    <location>
        <begin position="88"/>
        <end position="176"/>
    </location>
</feature>
<evidence type="ECO:0000259" key="1">
    <source>
        <dbReference type="Pfam" id="PF14344"/>
    </source>
</evidence>
<comment type="caution">
    <text evidence="2">The sequence shown here is derived from an EMBL/GenBank/DDBJ whole genome shotgun (WGS) entry which is preliminary data.</text>
</comment>
<accession>A0ABU8I7P5</accession>
<name>A0ABU8I7P5_9SPHI</name>
<evidence type="ECO:0000313" key="2">
    <source>
        <dbReference type="EMBL" id="MEI5985523.1"/>
    </source>
</evidence>
<gene>
    <name evidence="2" type="ORF">VJ786_11495</name>
</gene>
<keyword evidence="3" id="KW-1185">Reference proteome</keyword>
<dbReference type="EMBL" id="JAYLLN010000028">
    <property type="protein sequence ID" value="MEI5985523.1"/>
    <property type="molecule type" value="Genomic_DNA"/>
</dbReference>
<sequence>MKRYSLFILLLGLVTLTTIGGCNKDKIQDFGAVEFMDESNSIVKINMASAYPDDRYMIVKFNDVRVTPKIRGREPYPGGGYNTRGPSSSEFLMVKGGDVEVKVVLPKTKDDGTDSVLLYKTTLNIKANSRYTFHVTDTGANTKVIPTEETFALPDSSYASYRFVNLIPNVPAVDLYYGFYSTSATAQKPDQDSLVLSNIKYGEISPTFVLNRAITRTWKVRPAGAAVTNATVLAFYANAGSTLNQRQYTAYAMGWAGKTDAIMKPYISFMLVR</sequence>
<dbReference type="InterPro" id="IPR025510">
    <property type="entry name" value="DUF4397"/>
</dbReference>
<reference evidence="2 3" key="1">
    <citation type="submission" date="2024-01" db="EMBL/GenBank/DDBJ databases">
        <title>Sphingobacterium tenebrionis sp. nov., a novel endophyte isolated from tenebrio molitor intestines.</title>
        <authorList>
            <person name="Zhang C."/>
        </authorList>
    </citation>
    <scope>NUCLEOTIDE SEQUENCE [LARGE SCALE GENOMIC DNA]</scope>
    <source>
        <strain evidence="2 3">PU5-4</strain>
    </source>
</reference>
<organism evidence="2 3">
    <name type="scientific">Sphingobacterium tenebrionis</name>
    <dbReference type="NCBI Taxonomy" id="3111775"/>
    <lineage>
        <taxon>Bacteria</taxon>
        <taxon>Pseudomonadati</taxon>
        <taxon>Bacteroidota</taxon>
        <taxon>Sphingobacteriia</taxon>
        <taxon>Sphingobacteriales</taxon>
        <taxon>Sphingobacteriaceae</taxon>
        <taxon>Sphingobacterium</taxon>
    </lineage>
</organism>
<protein>
    <submittedName>
        <fullName evidence="2">DUF4397 domain-containing protein</fullName>
    </submittedName>
</protein>
<evidence type="ECO:0000313" key="3">
    <source>
        <dbReference type="Proteomes" id="UP001363035"/>
    </source>
</evidence>
<dbReference type="Pfam" id="PF14344">
    <property type="entry name" value="DUF4397"/>
    <property type="match status" value="1"/>
</dbReference>
<dbReference type="RefSeq" id="WP_336557752.1">
    <property type="nucleotide sequence ID" value="NZ_JAYLLN010000028.1"/>
</dbReference>